<dbReference type="SUPFAM" id="SSF53067">
    <property type="entry name" value="Actin-like ATPase domain"/>
    <property type="match status" value="2"/>
</dbReference>
<keyword evidence="8" id="KW-1185">Reference proteome</keyword>
<comment type="subcellular location">
    <subcellularLocation>
        <location evidence="1">Cytoplasm</location>
    </subcellularLocation>
</comment>
<dbReference type="PANTHER" id="PTHR42749:SF1">
    <property type="entry name" value="CELL SHAPE-DETERMINING PROTEIN MREB"/>
    <property type="match status" value="1"/>
</dbReference>
<evidence type="ECO:0000313" key="8">
    <source>
        <dbReference type="Proteomes" id="UP000194153"/>
    </source>
</evidence>
<dbReference type="InterPro" id="IPR004753">
    <property type="entry name" value="MreB"/>
</dbReference>
<name>A0ABQ0MEQ9_9BACT</name>
<keyword evidence="5" id="KW-0133">Cell shape</keyword>
<keyword evidence="3" id="KW-0547">Nucleotide-binding</keyword>
<dbReference type="Gene3D" id="3.30.420.40">
    <property type="match status" value="2"/>
</dbReference>
<evidence type="ECO:0000256" key="5">
    <source>
        <dbReference type="ARBA" id="ARBA00022960"/>
    </source>
</evidence>
<dbReference type="Proteomes" id="UP000194153">
    <property type="component" value="Unassembled WGS sequence"/>
</dbReference>
<keyword evidence="2" id="KW-0963">Cytoplasm</keyword>
<evidence type="ECO:0000256" key="3">
    <source>
        <dbReference type="ARBA" id="ARBA00022741"/>
    </source>
</evidence>
<accession>A0ABQ0MEQ9</accession>
<dbReference type="PRINTS" id="PR01652">
    <property type="entry name" value="SHAPEPROTEIN"/>
</dbReference>
<keyword evidence="4" id="KW-0067">ATP-binding</keyword>
<reference evidence="8" key="2">
    <citation type="submission" date="2017-05" db="EMBL/GenBank/DDBJ databases">
        <title>Draft genome sequence of Geobacter pelophilus, a iron(III)-reducing bacteria.</title>
        <authorList>
            <person name="Aoyagi T."/>
            <person name="Koike H."/>
            <person name="Morita T."/>
            <person name="Sato Y."/>
            <person name="Habe H."/>
            <person name="Hori T."/>
        </authorList>
    </citation>
    <scope>NUCLEOTIDE SEQUENCE [LARGE SCALE GENOMIC DNA]</scope>
    <source>
        <strain evidence="8">Drf2</strain>
    </source>
</reference>
<proteinExistence type="inferred from homology"/>
<protein>
    <submittedName>
        <fullName evidence="7">Actin</fullName>
    </submittedName>
</protein>
<evidence type="ECO:0000256" key="2">
    <source>
        <dbReference type="ARBA" id="ARBA00022490"/>
    </source>
</evidence>
<gene>
    <name evidence="7" type="ORF">GPEL0_01f0576</name>
</gene>
<evidence type="ECO:0000313" key="7">
    <source>
        <dbReference type="EMBL" id="GAW65599.1"/>
    </source>
</evidence>
<comment type="caution">
    <text evidence="7">The sequence shown here is derived from an EMBL/GenBank/DDBJ whole genome shotgun (WGS) entry which is preliminary data.</text>
</comment>
<sequence>MEQPSMIDGKRALRGGVVVDAEAASHILKPLLDSAKVCGIVKPCVLACAPSDARYEERQSLVDAIMRSGAASAEVIPEPLAAAIGAGIDVSSPYARMVVDIGEGVTDCAIISSSEIRACCAVRTGCARMRSAIVKDLGCSEYGDEFADHLMRRCGLDRSPEEIGSITVAASIELVLEEIACKLSSFVRDLPAEMGCDVIDSGICLTGGGALMPGVRRFLEERIGISISVADNPRHSVVEGARAILPVMLMLNRWD</sequence>
<dbReference type="InterPro" id="IPR056546">
    <property type="entry name" value="MreB_MamK-like"/>
</dbReference>
<dbReference type="EMBL" id="BDQG01000001">
    <property type="protein sequence ID" value="GAW65599.1"/>
    <property type="molecule type" value="Genomic_DNA"/>
</dbReference>
<evidence type="ECO:0000256" key="4">
    <source>
        <dbReference type="ARBA" id="ARBA00022840"/>
    </source>
</evidence>
<dbReference type="Pfam" id="PF06723">
    <property type="entry name" value="MreB_Mbl"/>
    <property type="match status" value="2"/>
</dbReference>
<dbReference type="PANTHER" id="PTHR42749">
    <property type="entry name" value="CELL SHAPE-DETERMINING PROTEIN MREB"/>
    <property type="match status" value="1"/>
</dbReference>
<evidence type="ECO:0000256" key="1">
    <source>
        <dbReference type="ARBA" id="ARBA00004496"/>
    </source>
</evidence>
<evidence type="ECO:0000256" key="6">
    <source>
        <dbReference type="ARBA" id="ARBA00023458"/>
    </source>
</evidence>
<dbReference type="InterPro" id="IPR043129">
    <property type="entry name" value="ATPase_NBD"/>
</dbReference>
<organism evidence="7 8">
    <name type="scientific">Geoanaerobacter pelophilus</name>
    <dbReference type="NCBI Taxonomy" id="60036"/>
    <lineage>
        <taxon>Bacteria</taxon>
        <taxon>Pseudomonadati</taxon>
        <taxon>Thermodesulfobacteriota</taxon>
        <taxon>Desulfuromonadia</taxon>
        <taxon>Geobacterales</taxon>
        <taxon>Geobacteraceae</taxon>
        <taxon>Geoanaerobacter</taxon>
    </lineage>
</organism>
<reference evidence="7 8" key="1">
    <citation type="submission" date="2017-04" db="EMBL/GenBank/DDBJ databases">
        <authorList>
            <consortium name="Geobacter pelophilus Genome Sequencing"/>
            <person name="Aoyagi T."/>
            <person name="Koike H."/>
            <person name="Hori T."/>
        </authorList>
    </citation>
    <scope>NUCLEOTIDE SEQUENCE [LARGE SCALE GENOMIC DNA]</scope>
    <source>
        <strain evidence="7 8">Drf2</strain>
    </source>
</reference>
<comment type="similarity">
    <text evidence="6">Belongs to the FtsA/MreB family.</text>
</comment>